<sequence>MLASFVAYFLAPTEEFDALSADSFIVSNNKRMKFAWFVIFAEFN</sequence>
<keyword evidence="2" id="KW-1185">Reference proteome</keyword>
<evidence type="ECO:0000313" key="2">
    <source>
        <dbReference type="Proteomes" id="UP000265520"/>
    </source>
</evidence>
<feature type="non-terminal residue" evidence="1">
    <location>
        <position position="44"/>
    </location>
</feature>
<accession>A0A392TQI3</accession>
<reference evidence="1 2" key="1">
    <citation type="journal article" date="2018" name="Front. Plant Sci.">
        <title>Red Clover (Trifolium pratense) and Zigzag Clover (T. medium) - A Picture of Genomic Similarities and Differences.</title>
        <authorList>
            <person name="Dluhosova J."/>
            <person name="Istvanek J."/>
            <person name="Nedelnik J."/>
            <person name="Repkova J."/>
        </authorList>
    </citation>
    <scope>NUCLEOTIDE SEQUENCE [LARGE SCALE GENOMIC DNA]</scope>
    <source>
        <strain evidence="2">cv. 10/8</strain>
        <tissue evidence="1">Leaf</tissue>
    </source>
</reference>
<comment type="caution">
    <text evidence="1">The sequence shown here is derived from an EMBL/GenBank/DDBJ whole genome shotgun (WGS) entry which is preliminary data.</text>
</comment>
<protein>
    <submittedName>
        <fullName evidence="1">Uncharacterized protein</fullName>
    </submittedName>
</protein>
<name>A0A392TQI3_9FABA</name>
<evidence type="ECO:0000313" key="1">
    <source>
        <dbReference type="EMBL" id="MCI63178.1"/>
    </source>
</evidence>
<dbReference type="Proteomes" id="UP000265520">
    <property type="component" value="Unassembled WGS sequence"/>
</dbReference>
<proteinExistence type="predicted"/>
<organism evidence="1 2">
    <name type="scientific">Trifolium medium</name>
    <dbReference type="NCBI Taxonomy" id="97028"/>
    <lineage>
        <taxon>Eukaryota</taxon>
        <taxon>Viridiplantae</taxon>
        <taxon>Streptophyta</taxon>
        <taxon>Embryophyta</taxon>
        <taxon>Tracheophyta</taxon>
        <taxon>Spermatophyta</taxon>
        <taxon>Magnoliopsida</taxon>
        <taxon>eudicotyledons</taxon>
        <taxon>Gunneridae</taxon>
        <taxon>Pentapetalae</taxon>
        <taxon>rosids</taxon>
        <taxon>fabids</taxon>
        <taxon>Fabales</taxon>
        <taxon>Fabaceae</taxon>
        <taxon>Papilionoideae</taxon>
        <taxon>50 kb inversion clade</taxon>
        <taxon>NPAAA clade</taxon>
        <taxon>Hologalegina</taxon>
        <taxon>IRL clade</taxon>
        <taxon>Trifolieae</taxon>
        <taxon>Trifolium</taxon>
    </lineage>
</organism>
<dbReference type="AlphaFoldDB" id="A0A392TQI3"/>
<dbReference type="EMBL" id="LXQA010632389">
    <property type="protein sequence ID" value="MCI63178.1"/>
    <property type="molecule type" value="Genomic_DNA"/>
</dbReference>